<keyword evidence="5" id="KW-0001">2Fe-2S</keyword>
<feature type="transmembrane region" description="Helical" evidence="13">
    <location>
        <begin position="52"/>
        <end position="71"/>
    </location>
</feature>
<evidence type="ECO:0000256" key="10">
    <source>
        <dbReference type="ARBA" id="ARBA00023004"/>
    </source>
</evidence>
<dbReference type="Pfam" id="PF01794">
    <property type="entry name" value="Ferric_reduct"/>
    <property type="match status" value="1"/>
</dbReference>
<organism evidence="15 16">
    <name type="scientific">Anaerohalosphaera lusitana</name>
    <dbReference type="NCBI Taxonomy" id="1936003"/>
    <lineage>
        <taxon>Bacteria</taxon>
        <taxon>Pseudomonadati</taxon>
        <taxon>Planctomycetota</taxon>
        <taxon>Phycisphaerae</taxon>
        <taxon>Sedimentisphaerales</taxon>
        <taxon>Anaerohalosphaeraceae</taxon>
        <taxon>Anaerohalosphaera</taxon>
    </lineage>
</organism>
<evidence type="ECO:0000259" key="14">
    <source>
        <dbReference type="PROSITE" id="PS51384"/>
    </source>
</evidence>
<dbReference type="InterPro" id="IPR013130">
    <property type="entry name" value="Fe3_Rdtase_TM_dom"/>
</dbReference>
<evidence type="ECO:0000313" key="15">
    <source>
        <dbReference type="EMBL" id="AQT69548.1"/>
    </source>
</evidence>
<keyword evidence="8 13" id="KW-1133">Transmembrane helix</keyword>
<keyword evidence="6" id="KW-0479">Metal-binding</keyword>
<gene>
    <name evidence="15" type="primary">mphP</name>
    <name evidence="15" type="ORF">STSP2_02740</name>
</gene>
<dbReference type="AlphaFoldDB" id="A0A1U9NPA5"/>
<dbReference type="InterPro" id="IPR017938">
    <property type="entry name" value="Riboflavin_synthase-like_b-brl"/>
</dbReference>
<reference evidence="16" key="1">
    <citation type="submission" date="2017-02" db="EMBL/GenBank/DDBJ databases">
        <title>Comparative genomics and description of representatives of a novel lineage of planctomycetes thriving in anoxic sediments.</title>
        <authorList>
            <person name="Spring S."/>
            <person name="Bunk B."/>
            <person name="Sproer C."/>
        </authorList>
    </citation>
    <scope>NUCLEOTIDE SEQUENCE [LARGE SCALE GENOMIC DNA]</scope>
    <source>
        <strain evidence="16">ST-NAGAB-D1</strain>
    </source>
</reference>
<keyword evidence="7" id="KW-0274">FAD</keyword>
<evidence type="ECO:0000256" key="12">
    <source>
        <dbReference type="ARBA" id="ARBA00023136"/>
    </source>
</evidence>
<dbReference type="CDD" id="cd06198">
    <property type="entry name" value="FNR_like_3"/>
    <property type="match status" value="1"/>
</dbReference>
<feature type="transmembrane region" description="Helical" evidence="13">
    <location>
        <begin position="92"/>
        <end position="112"/>
    </location>
</feature>
<evidence type="ECO:0000256" key="4">
    <source>
        <dbReference type="ARBA" id="ARBA00022692"/>
    </source>
</evidence>
<comment type="cofactor">
    <cofactor evidence="1">
        <name>FAD</name>
        <dbReference type="ChEBI" id="CHEBI:57692"/>
    </cofactor>
</comment>
<evidence type="ECO:0000256" key="3">
    <source>
        <dbReference type="ARBA" id="ARBA00022630"/>
    </source>
</evidence>
<dbReference type="RefSeq" id="WP_146663223.1">
    <property type="nucleotide sequence ID" value="NZ_CP019791.1"/>
</dbReference>
<dbReference type="PANTHER" id="PTHR47354:SF8">
    <property type="entry name" value="1,2-PHENYLACETYL-COA EPOXIDASE, SUBUNIT E"/>
    <property type="match status" value="1"/>
</dbReference>
<accession>A0A1U9NPA5</accession>
<dbReference type="InterPro" id="IPR039261">
    <property type="entry name" value="FNR_nucleotide-bd"/>
</dbReference>
<dbReference type="Pfam" id="PF08022">
    <property type="entry name" value="FAD_binding_8"/>
    <property type="match status" value="1"/>
</dbReference>
<dbReference type="GO" id="GO:0018662">
    <property type="term" value="F:phenol 2-monooxygenase activity"/>
    <property type="evidence" value="ECO:0007669"/>
    <property type="project" value="UniProtKB-EC"/>
</dbReference>
<dbReference type="Pfam" id="PF00175">
    <property type="entry name" value="NAD_binding_1"/>
    <property type="match status" value="1"/>
</dbReference>
<dbReference type="Gene3D" id="2.40.30.10">
    <property type="entry name" value="Translation factors"/>
    <property type="match status" value="1"/>
</dbReference>
<dbReference type="PANTHER" id="PTHR47354">
    <property type="entry name" value="NADH OXIDOREDUCTASE HCR"/>
    <property type="match status" value="1"/>
</dbReference>
<dbReference type="InterPro" id="IPR013112">
    <property type="entry name" value="FAD-bd_8"/>
</dbReference>
<dbReference type="PROSITE" id="PS51384">
    <property type="entry name" value="FAD_FR"/>
    <property type="match status" value="1"/>
</dbReference>
<feature type="transmembrane region" description="Helical" evidence="13">
    <location>
        <begin position="17"/>
        <end position="40"/>
    </location>
</feature>
<dbReference type="InterPro" id="IPR050415">
    <property type="entry name" value="MRET"/>
</dbReference>
<evidence type="ECO:0000256" key="2">
    <source>
        <dbReference type="ARBA" id="ARBA00004141"/>
    </source>
</evidence>
<dbReference type="KEGG" id="alus:STSP2_02740"/>
<evidence type="ECO:0000256" key="6">
    <source>
        <dbReference type="ARBA" id="ARBA00022723"/>
    </source>
</evidence>
<dbReference type="Proteomes" id="UP000189674">
    <property type="component" value="Chromosome"/>
</dbReference>
<dbReference type="STRING" id="1936003.STSP2_02740"/>
<keyword evidence="9 15" id="KW-0560">Oxidoreductase</keyword>
<keyword evidence="11" id="KW-0411">Iron-sulfur</keyword>
<dbReference type="EMBL" id="CP019791">
    <property type="protein sequence ID" value="AQT69548.1"/>
    <property type="molecule type" value="Genomic_DNA"/>
</dbReference>
<dbReference type="InterPro" id="IPR001433">
    <property type="entry name" value="OxRdtase_FAD/NAD-bd"/>
</dbReference>
<feature type="transmembrane region" description="Helical" evidence="13">
    <location>
        <begin position="132"/>
        <end position="151"/>
    </location>
</feature>
<dbReference type="PRINTS" id="PR00410">
    <property type="entry name" value="PHEHYDRXLASE"/>
</dbReference>
<feature type="domain" description="FAD-binding FR-type" evidence="14">
    <location>
        <begin position="211"/>
        <end position="312"/>
    </location>
</feature>
<dbReference type="GO" id="GO:0051537">
    <property type="term" value="F:2 iron, 2 sulfur cluster binding"/>
    <property type="evidence" value="ECO:0007669"/>
    <property type="project" value="UniProtKB-KW"/>
</dbReference>
<dbReference type="SUPFAM" id="SSF63380">
    <property type="entry name" value="Riboflavin synthase domain-like"/>
    <property type="match status" value="1"/>
</dbReference>
<keyword evidence="3" id="KW-0285">Flavoprotein</keyword>
<dbReference type="EC" id="1.14.13.7" evidence="15"/>
<keyword evidence="12 13" id="KW-0472">Membrane</keyword>
<evidence type="ECO:0000256" key="8">
    <source>
        <dbReference type="ARBA" id="ARBA00022989"/>
    </source>
</evidence>
<evidence type="ECO:0000313" key="16">
    <source>
        <dbReference type="Proteomes" id="UP000189674"/>
    </source>
</evidence>
<proteinExistence type="predicted"/>
<dbReference type="GO" id="GO:0050660">
    <property type="term" value="F:flavin adenine dinucleotide binding"/>
    <property type="evidence" value="ECO:0007669"/>
    <property type="project" value="TreeGrafter"/>
</dbReference>
<feature type="transmembrane region" description="Helical" evidence="13">
    <location>
        <begin position="158"/>
        <end position="176"/>
    </location>
</feature>
<dbReference type="InterPro" id="IPR017927">
    <property type="entry name" value="FAD-bd_FR_type"/>
</dbReference>
<keyword evidence="10" id="KW-0408">Iron</keyword>
<feature type="transmembrane region" description="Helical" evidence="13">
    <location>
        <begin position="188"/>
        <end position="206"/>
    </location>
</feature>
<name>A0A1U9NPA5_9BACT</name>
<comment type="subcellular location">
    <subcellularLocation>
        <location evidence="2">Membrane</location>
        <topology evidence="2">Multi-pass membrane protein</topology>
    </subcellularLocation>
</comment>
<evidence type="ECO:0000256" key="1">
    <source>
        <dbReference type="ARBA" id="ARBA00001974"/>
    </source>
</evidence>
<protein>
    <submittedName>
        <fullName evidence="15">Phenol hydroxylase P5 protein</fullName>
        <ecNumber evidence="15">1.14.13.7</ecNumber>
    </submittedName>
</protein>
<dbReference type="GO" id="GO:0046872">
    <property type="term" value="F:metal ion binding"/>
    <property type="evidence" value="ECO:0007669"/>
    <property type="project" value="UniProtKB-KW"/>
</dbReference>
<evidence type="ECO:0000256" key="5">
    <source>
        <dbReference type="ARBA" id="ARBA00022714"/>
    </source>
</evidence>
<dbReference type="Gene3D" id="3.40.50.80">
    <property type="entry name" value="Nucleotide-binding domain of ferredoxin-NADP reductase (FNR) module"/>
    <property type="match status" value="1"/>
</dbReference>
<sequence>MQTTDYRYRLGWLDSRFWAVVLVTVYMLVAAGPAVLSVFFQPGGDEPVLVEIGFAAALTGFSLICLQVLLAGRFHGVDRPFGLDCVMNFHKAMGAFAACLLLAHPVLLALGFQSWGLFGLDTGWQVNLGKAALAIAIVGVPFSLTFLKLGVDYNIWRVIHKGMILIVLLGFLHGLFIGPDLRIPAVRWYWIGLFSVTAAVYLYRNIYVPRWGRRRFDITEVKQTTHDTWTLTFKPKDDGTIWRNPGQFMFVKFKRPGRKSEQHPFTIAAGPEDDDLLQATIKESGNFTNTIGQTKAGDQANIEAPYGRFSIAYHDVKEILFIAGGIGITPIMSMIRHLRDSGDQRPVKLIWGVKTEQDIVFRDELESLGANFEVTYVLSRPGEDWNGESGYVTAEVIDKYSKDMLRSADVFLCGPPVMMDKVIAALRKLRVDDKRIHYERFTI</sequence>
<dbReference type="SUPFAM" id="SSF52343">
    <property type="entry name" value="Ferredoxin reductase-like, C-terminal NADP-linked domain"/>
    <property type="match status" value="1"/>
</dbReference>
<evidence type="ECO:0000256" key="13">
    <source>
        <dbReference type="SAM" id="Phobius"/>
    </source>
</evidence>
<evidence type="ECO:0000256" key="11">
    <source>
        <dbReference type="ARBA" id="ARBA00023014"/>
    </source>
</evidence>
<dbReference type="OrthoDB" id="9796486at2"/>
<evidence type="ECO:0000256" key="9">
    <source>
        <dbReference type="ARBA" id="ARBA00023002"/>
    </source>
</evidence>
<dbReference type="GO" id="GO:0016020">
    <property type="term" value="C:membrane"/>
    <property type="evidence" value="ECO:0007669"/>
    <property type="project" value="UniProtKB-SubCell"/>
</dbReference>
<evidence type="ECO:0000256" key="7">
    <source>
        <dbReference type="ARBA" id="ARBA00022827"/>
    </source>
</evidence>
<keyword evidence="16" id="KW-1185">Reference proteome</keyword>
<keyword evidence="4 13" id="KW-0812">Transmembrane</keyword>